<accession>A0ABU9MY88</accession>
<dbReference type="InterPro" id="IPR004175">
    <property type="entry name" value="RNA_CPDase"/>
</dbReference>
<dbReference type="InterPro" id="IPR009097">
    <property type="entry name" value="Cyclic_Pdiesterase"/>
</dbReference>
<gene>
    <name evidence="3" type="primary">thpR</name>
    <name evidence="3" type="ORF">WCN91_11025</name>
</gene>
<dbReference type="Gene3D" id="3.90.1140.10">
    <property type="entry name" value="Cyclic phosphodiesterase"/>
    <property type="match status" value="1"/>
</dbReference>
<dbReference type="SUPFAM" id="SSF55144">
    <property type="entry name" value="LigT-like"/>
    <property type="match status" value="1"/>
</dbReference>
<comment type="catalytic activity">
    <reaction evidence="2">
        <text>a 3'-end 2',3'-cyclophospho-ribonucleotide-RNA + H2O = a 3'-end 2'-phospho-ribonucleotide-RNA + H(+)</text>
        <dbReference type="Rhea" id="RHEA:11828"/>
        <dbReference type="Rhea" id="RHEA-COMP:10464"/>
        <dbReference type="Rhea" id="RHEA-COMP:17353"/>
        <dbReference type="ChEBI" id="CHEBI:15377"/>
        <dbReference type="ChEBI" id="CHEBI:15378"/>
        <dbReference type="ChEBI" id="CHEBI:83064"/>
        <dbReference type="ChEBI" id="CHEBI:173113"/>
        <dbReference type="EC" id="3.1.4.58"/>
    </reaction>
</comment>
<organism evidence="3 4">
    <name type="scientific">Pseudoalteromonas qingdaonensis</name>
    <dbReference type="NCBI Taxonomy" id="3131913"/>
    <lineage>
        <taxon>Bacteria</taxon>
        <taxon>Pseudomonadati</taxon>
        <taxon>Pseudomonadota</taxon>
        <taxon>Gammaproteobacteria</taxon>
        <taxon>Alteromonadales</taxon>
        <taxon>Pseudoalteromonadaceae</taxon>
        <taxon>Pseudoalteromonas</taxon>
    </lineage>
</organism>
<comment type="function">
    <text evidence="2">Hydrolyzes RNA 2',3'-cyclic phosphodiester to an RNA 2'-phosphomonoester.</text>
</comment>
<keyword evidence="1 2" id="KW-0378">Hydrolase</keyword>
<comment type="caution">
    <text evidence="3">The sequence shown here is derived from an EMBL/GenBank/DDBJ whole genome shotgun (WGS) entry which is preliminary data.</text>
</comment>
<protein>
    <recommendedName>
        <fullName evidence="2">RNA 2',3'-cyclic phosphodiesterase</fullName>
        <shortName evidence="2">RNA 2',3'-CPDase</shortName>
        <ecNumber evidence="2">3.1.4.58</ecNumber>
    </recommendedName>
</protein>
<dbReference type="RefSeq" id="WP_342679021.1">
    <property type="nucleotide sequence ID" value="NZ_JBCGCU010000011.1"/>
</dbReference>
<dbReference type="Proteomes" id="UP001447008">
    <property type="component" value="Unassembled WGS sequence"/>
</dbReference>
<reference evidence="3 4" key="1">
    <citation type="submission" date="2024-03" db="EMBL/GenBank/DDBJ databases">
        <title>Pseudoalteromonas qingdaonensis sp. nov., isolated from the intestines of marine benthic organisms.</title>
        <authorList>
            <person name="Lin X."/>
            <person name="Fang S."/>
            <person name="Hu X."/>
        </authorList>
    </citation>
    <scope>NUCLEOTIDE SEQUENCE [LARGE SCALE GENOMIC DNA]</scope>
    <source>
        <strain evidence="3 4">YIC-827</strain>
    </source>
</reference>
<dbReference type="Pfam" id="PF13563">
    <property type="entry name" value="2_5_RNA_ligase2"/>
    <property type="match status" value="1"/>
</dbReference>
<dbReference type="PANTHER" id="PTHR35561:SF1">
    <property type="entry name" value="RNA 2',3'-CYCLIC PHOSPHODIESTERASE"/>
    <property type="match status" value="1"/>
</dbReference>
<dbReference type="NCBIfam" id="TIGR02258">
    <property type="entry name" value="2_5_ligase"/>
    <property type="match status" value="1"/>
</dbReference>
<name>A0ABU9MY88_9GAMM</name>
<keyword evidence="4" id="KW-1185">Reference proteome</keyword>
<sequence length="177" mass="20392">MGPCEQARRLFFALGLSAEQKQHIKQWLSRHASLSKAPTQCRNWHLTLMFLGQVEQAQAQRLINGARKLVVPRFSVLLDEHDYWPHNGLFHLRPSAPEPHLLTLAAELRALAGQHQIHDQHSRYRPHVTLARNLKIPPKVDRPMPPLQLDIDHFTLYHSTRDDQGLVYKPIAEFACS</sequence>
<evidence type="ECO:0000256" key="1">
    <source>
        <dbReference type="ARBA" id="ARBA00022801"/>
    </source>
</evidence>
<dbReference type="EC" id="3.1.4.58" evidence="2"/>
<feature type="short sequence motif" description="HXTX 2" evidence="2">
    <location>
        <begin position="127"/>
        <end position="130"/>
    </location>
</feature>
<dbReference type="PANTHER" id="PTHR35561">
    <property type="entry name" value="RNA 2',3'-CYCLIC PHOSPHODIESTERASE"/>
    <property type="match status" value="1"/>
</dbReference>
<feature type="active site" description="Proton acceptor" evidence="2">
    <location>
        <position position="127"/>
    </location>
</feature>
<evidence type="ECO:0000256" key="2">
    <source>
        <dbReference type="HAMAP-Rule" id="MF_01940"/>
    </source>
</evidence>
<proteinExistence type="inferred from homology"/>
<evidence type="ECO:0000313" key="4">
    <source>
        <dbReference type="Proteomes" id="UP001447008"/>
    </source>
</evidence>
<evidence type="ECO:0000313" key="3">
    <source>
        <dbReference type="EMBL" id="MEM0515938.1"/>
    </source>
</evidence>
<feature type="short sequence motif" description="HXTX 1" evidence="2">
    <location>
        <begin position="45"/>
        <end position="48"/>
    </location>
</feature>
<dbReference type="EMBL" id="JBCGCU010000011">
    <property type="protein sequence ID" value="MEM0515938.1"/>
    <property type="molecule type" value="Genomic_DNA"/>
</dbReference>
<dbReference type="HAMAP" id="MF_01940">
    <property type="entry name" value="RNA_CPDase"/>
    <property type="match status" value="1"/>
</dbReference>
<comment type="similarity">
    <text evidence="2">Belongs to the 2H phosphoesterase superfamily. ThpR family.</text>
</comment>
<feature type="active site" description="Proton donor" evidence="2">
    <location>
        <position position="45"/>
    </location>
</feature>